<name>A0A914Z9C7_9BILA</name>
<sequence>MEENANKLQRLYDDLWRTKETEKTEIIKEKEDALLQIQELKTEIKCLISQKERYEKELSKTEDYLQATNTELAHERAEHEKAKDVVAKSKEFINNAKLIKDEETLRAEEAIARLATFEVQFLQNQSTLKSEQEQRILLQTQLIAFQQQLTERIDSKEKIIKELETRMSESIAEIANLEKKLKNLQKKYSDVQSQMEDERKKHIILDGEYKRLATSNYEAKNQIEKYKAEISSHQKTVAEKNTELQKLCDESNVVLQKLKDFCKK</sequence>
<proteinExistence type="predicted"/>
<evidence type="ECO:0000313" key="2">
    <source>
        <dbReference type="Proteomes" id="UP000887577"/>
    </source>
</evidence>
<feature type="coiled-coil region" evidence="1">
    <location>
        <begin position="146"/>
        <end position="250"/>
    </location>
</feature>
<accession>A0A914Z9C7</accession>
<evidence type="ECO:0000256" key="1">
    <source>
        <dbReference type="SAM" id="Coils"/>
    </source>
</evidence>
<dbReference type="WBParaSite" id="PSU_v2.g893.t1">
    <property type="protein sequence ID" value="PSU_v2.g893.t1"/>
    <property type="gene ID" value="PSU_v2.g893"/>
</dbReference>
<feature type="coiled-coil region" evidence="1">
    <location>
        <begin position="23"/>
        <end position="85"/>
    </location>
</feature>
<dbReference type="AlphaFoldDB" id="A0A914Z9C7"/>
<keyword evidence="1" id="KW-0175">Coiled coil</keyword>
<dbReference type="Proteomes" id="UP000887577">
    <property type="component" value="Unplaced"/>
</dbReference>
<dbReference type="Gene3D" id="1.20.5.340">
    <property type="match status" value="1"/>
</dbReference>
<organism evidence="2 3">
    <name type="scientific">Panagrolaimus superbus</name>
    <dbReference type="NCBI Taxonomy" id="310955"/>
    <lineage>
        <taxon>Eukaryota</taxon>
        <taxon>Metazoa</taxon>
        <taxon>Ecdysozoa</taxon>
        <taxon>Nematoda</taxon>
        <taxon>Chromadorea</taxon>
        <taxon>Rhabditida</taxon>
        <taxon>Tylenchina</taxon>
        <taxon>Panagrolaimomorpha</taxon>
        <taxon>Panagrolaimoidea</taxon>
        <taxon>Panagrolaimidae</taxon>
        <taxon>Panagrolaimus</taxon>
    </lineage>
</organism>
<reference evidence="3" key="1">
    <citation type="submission" date="2022-11" db="UniProtKB">
        <authorList>
            <consortium name="WormBaseParasite"/>
        </authorList>
    </citation>
    <scope>IDENTIFICATION</scope>
</reference>
<keyword evidence="2" id="KW-1185">Reference proteome</keyword>
<evidence type="ECO:0000313" key="3">
    <source>
        <dbReference type="WBParaSite" id="PSU_v2.g893.t1"/>
    </source>
</evidence>
<protein>
    <submittedName>
        <fullName evidence="3">Uncharacterized protein</fullName>
    </submittedName>
</protein>